<evidence type="ECO:0000313" key="1">
    <source>
        <dbReference type="EMBL" id="GAA2790392.1"/>
    </source>
</evidence>
<name>A0ABN3VBY1_9PSEU</name>
<sequence>MRQTQVALGEDLLLDPPEPRLPVPSLLRGAGRFDHVAARLGDACGELEAVLGNGELLAGLRIAARPPEFDLLIREIDGLSSVQALGLSYEVVEPGPSGVRELVRAVDQLTAISALGMPEALFSGIPEKFVRSWSERAARSHAGELGRLPREVRVTLLAALCVVRRRELVDVVADVLVGLVHHLRARIEQRLRRDPPELDGLGRDALLRLLEAALDRPDSPVRSVLYPIVDEDSMRSVVEEAREVEPSKRAVLRSVYSPYYQQVLALLLGTLEFRCLSTRRWPLMAALGELAGDYTSTWGTPRRYEPDLLVPVDGIVPAAWRDAVIDRSARVDRVLYGLCVLTSLHDALGSKEICVAEADRWGPSAGELVRIASGGTADDVIAWPGGPA</sequence>
<evidence type="ECO:0000313" key="2">
    <source>
        <dbReference type="Proteomes" id="UP001500979"/>
    </source>
</evidence>
<dbReference type="EMBL" id="BAAAUX010000012">
    <property type="protein sequence ID" value="GAA2790392.1"/>
    <property type="molecule type" value="Genomic_DNA"/>
</dbReference>
<reference evidence="1 2" key="1">
    <citation type="journal article" date="2019" name="Int. J. Syst. Evol. Microbiol.">
        <title>The Global Catalogue of Microorganisms (GCM) 10K type strain sequencing project: providing services to taxonomists for standard genome sequencing and annotation.</title>
        <authorList>
            <consortium name="The Broad Institute Genomics Platform"/>
            <consortium name="The Broad Institute Genome Sequencing Center for Infectious Disease"/>
            <person name="Wu L."/>
            <person name="Ma J."/>
        </authorList>
    </citation>
    <scope>NUCLEOTIDE SEQUENCE [LARGE SCALE GENOMIC DNA]</scope>
    <source>
        <strain evidence="1 2">JCM 9383</strain>
    </source>
</reference>
<organism evidence="1 2">
    <name type="scientific">Saccharopolyspora taberi</name>
    <dbReference type="NCBI Taxonomy" id="60895"/>
    <lineage>
        <taxon>Bacteria</taxon>
        <taxon>Bacillati</taxon>
        <taxon>Actinomycetota</taxon>
        <taxon>Actinomycetes</taxon>
        <taxon>Pseudonocardiales</taxon>
        <taxon>Pseudonocardiaceae</taxon>
        <taxon>Saccharopolyspora</taxon>
    </lineage>
</organism>
<accession>A0ABN3VBY1</accession>
<protein>
    <submittedName>
        <fullName evidence="1">Uncharacterized protein</fullName>
    </submittedName>
</protein>
<comment type="caution">
    <text evidence="1">The sequence shown here is derived from an EMBL/GenBank/DDBJ whole genome shotgun (WGS) entry which is preliminary data.</text>
</comment>
<gene>
    <name evidence="1" type="ORF">GCM10010470_26350</name>
</gene>
<proteinExistence type="predicted"/>
<dbReference type="Proteomes" id="UP001500979">
    <property type="component" value="Unassembled WGS sequence"/>
</dbReference>
<keyword evidence="2" id="KW-1185">Reference proteome</keyword>